<protein>
    <submittedName>
        <fullName evidence="2">Uncharacterized protein</fullName>
    </submittedName>
</protein>
<dbReference type="AlphaFoldDB" id="A0A918LI45"/>
<evidence type="ECO:0000313" key="2">
    <source>
        <dbReference type="EMBL" id="GGS54424.1"/>
    </source>
</evidence>
<keyword evidence="3" id="KW-1185">Reference proteome</keyword>
<evidence type="ECO:0000313" key="3">
    <source>
        <dbReference type="Proteomes" id="UP000660680"/>
    </source>
</evidence>
<comment type="caution">
    <text evidence="2">The sequence shown here is derived from an EMBL/GenBank/DDBJ whole genome shotgun (WGS) entry which is preliminary data.</text>
</comment>
<name>A0A918LI45_9PSEU</name>
<evidence type="ECO:0000256" key="1">
    <source>
        <dbReference type="SAM" id="MobiDB-lite"/>
    </source>
</evidence>
<gene>
    <name evidence="2" type="ORF">GCM10010171_56950</name>
</gene>
<accession>A0A918LI45</accession>
<dbReference type="Proteomes" id="UP000660680">
    <property type="component" value="Unassembled WGS sequence"/>
</dbReference>
<reference evidence="2" key="1">
    <citation type="journal article" date="2014" name="Int. J. Syst. Evol. Microbiol.">
        <title>Complete genome sequence of Corynebacterium casei LMG S-19264T (=DSM 44701T), isolated from a smear-ripened cheese.</title>
        <authorList>
            <consortium name="US DOE Joint Genome Institute (JGI-PGF)"/>
            <person name="Walter F."/>
            <person name="Albersmeier A."/>
            <person name="Kalinowski J."/>
            <person name="Ruckert C."/>
        </authorList>
    </citation>
    <scope>NUCLEOTIDE SEQUENCE</scope>
    <source>
        <strain evidence="2">JCM 3276</strain>
    </source>
</reference>
<proteinExistence type="predicted"/>
<reference evidence="2" key="2">
    <citation type="submission" date="2020-09" db="EMBL/GenBank/DDBJ databases">
        <authorList>
            <person name="Sun Q."/>
            <person name="Ohkuma M."/>
        </authorList>
    </citation>
    <scope>NUCLEOTIDE SEQUENCE</scope>
    <source>
        <strain evidence="2">JCM 3276</strain>
    </source>
</reference>
<organism evidence="2 3">
    <name type="scientific">Actinokineospora fastidiosa</name>
    <dbReference type="NCBI Taxonomy" id="1816"/>
    <lineage>
        <taxon>Bacteria</taxon>
        <taxon>Bacillati</taxon>
        <taxon>Actinomycetota</taxon>
        <taxon>Actinomycetes</taxon>
        <taxon>Pseudonocardiales</taxon>
        <taxon>Pseudonocardiaceae</taxon>
        <taxon>Actinokineospora</taxon>
    </lineage>
</organism>
<dbReference type="EMBL" id="BMRB01000007">
    <property type="protein sequence ID" value="GGS54424.1"/>
    <property type="molecule type" value="Genomic_DNA"/>
</dbReference>
<feature type="region of interest" description="Disordered" evidence="1">
    <location>
        <begin position="23"/>
        <end position="61"/>
    </location>
</feature>
<sequence>MRAEQVVVGAAGIRLASEAKERAGGTECSADGIAGDKGDCASSDAEPKGGQGPPPRLSGEAPKLVCGVRKSLPTVRECLLSSIVVK</sequence>